<keyword evidence="14" id="KW-1185">Reference proteome</keyword>
<keyword evidence="8 12" id="KW-0443">Lipid metabolism</keyword>
<dbReference type="AlphaFoldDB" id="A0A6H5G655"/>
<feature type="transmembrane region" description="Helical" evidence="12">
    <location>
        <begin position="85"/>
        <end position="102"/>
    </location>
</feature>
<dbReference type="Proteomes" id="UP000479000">
    <property type="component" value="Unassembled WGS sequence"/>
</dbReference>
<evidence type="ECO:0000256" key="4">
    <source>
        <dbReference type="ARBA" id="ARBA00022679"/>
    </source>
</evidence>
<keyword evidence="7 12" id="KW-1133">Transmembrane helix</keyword>
<reference evidence="13 14" key="1">
    <citation type="submission" date="2020-02" db="EMBL/GenBank/DDBJ databases">
        <authorList>
            <person name="Ferguson B K."/>
        </authorList>
    </citation>
    <scope>NUCLEOTIDE SEQUENCE [LARGE SCALE GENOMIC DNA]</scope>
</reference>
<dbReference type="GO" id="GO:0034625">
    <property type="term" value="P:fatty acid elongation, monounsaturated fatty acid"/>
    <property type="evidence" value="ECO:0007669"/>
    <property type="project" value="TreeGrafter"/>
</dbReference>
<dbReference type="InterPro" id="IPR030457">
    <property type="entry name" value="ELO_CS"/>
</dbReference>
<dbReference type="PROSITE" id="PS01188">
    <property type="entry name" value="ELO"/>
    <property type="match status" value="1"/>
</dbReference>
<proteinExistence type="inferred from homology"/>
<dbReference type="GO" id="GO:0034626">
    <property type="term" value="P:fatty acid elongation, polyunsaturated fatty acid"/>
    <property type="evidence" value="ECO:0007669"/>
    <property type="project" value="TreeGrafter"/>
</dbReference>
<evidence type="ECO:0000256" key="1">
    <source>
        <dbReference type="ARBA" id="ARBA00004141"/>
    </source>
</evidence>
<dbReference type="EMBL" id="CADCXU010006644">
    <property type="protein sequence ID" value="CAA9998191.1"/>
    <property type="molecule type" value="Genomic_DNA"/>
</dbReference>
<dbReference type="GO" id="GO:0019367">
    <property type="term" value="P:fatty acid elongation, saturated fatty acid"/>
    <property type="evidence" value="ECO:0007669"/>
    <property type="project" value="TreeGrafter"/>
</dbReference>
<dbReference type="GO" id="GO:0030148">
    <property type="term" value="P:sphingolipid biosynthetic process"/>
    <property type="evidence" value="ECO:0007669"/>
    <property type="project" value="TreeGrafter"/>
</dbReference>
<evidence type="ECO:0000256" key="8">
    <source>
        <dbReference type="ARBA" id="ARBA00023098"/>
    </source>
</evidence>
<protein>
    <recommendedName>
        <fullName evidence="12">Elongation of very long chain fatty acids protein</fullName>
        <ecNumber evidence="12">2.3.1.199</ecNumber>
    </recommendedName>
    <alternativeName>
        <fullName evidence="12">Very-long-chain 3-oxoacyl-CoA synthase</fullName>
    </alternativeName>
</protein>
<dbReference type="GO" id="GO:0005789">
    <property type="term" value="C:endoplasmic reticulum membrane"/>
    <property type="evidence" value="ECO:0007669"/>
    <property type="project" value="TreeGrafter"/>
</dbReference>
<keyword evidence="5 12" id="KW-0812">Transmembrane</keyword>
<evidence type="ECO:0000256" key="7">
    <source>
        <dbReference type="ARBA" id="ARBA00022989"/>
    </source>
</evidence>
<evidence type="ECO:0000256" key="2">
    <source>
        <dbReference type="ARBA" id="ARBA00007263"/>
    </source>
</evidence>
<evidence type="ECO:0000256" key="5">
    <source>
        <dbReference type="ARBA" id="ARBA00022692"/>
    </source>
</evidence>
<dbReference type="GO" id="GO:0042761">
    <property type="term" value="P:very long-chain fatty acid biosynthetic process"/>
    <property type="evidence" value="ECO:0007669"/>
    <property type="project" value="TreeGrafter"/>
</dbReference>
<dbReference type="EC" id="2.3.1.199" evidence="12"/>
<comment type="similarity">
    <text evidence="2 12">Belongs to the ELO family.</text>
</comment>
<evidence type="ECO:0000256" key="12">
    <source>
        <dbReference type="RuleBase" id="RU361115"/>
    </source>
</evidence>
<feature type="transmembrane region" description="Helical" evidence="12">
    <location>
        <begin position="173"/>
        <end position="193"/>
    </location>
</feature>
<dbReference type="PANTHER" id="PTHR11157:SF134">
    <property type="entry name" value="ELONGATION OF FATTY ACIDS PROTEIN 1-RELATED"/>
    <property type="match status" value="1"/>
</dbReference>
<keyword evidence="3 12" id="KW-0444">Lipid biosynthesis</keyword>
<evidence type="ECO:0000256" key="11">
    <source>
        <dbReference type="ARBA" id="ARBA00047375"/>
    </source>
</evidence>
<dbReference type="InterPro" id="IPR002076">
    <property type="entry name" value="ELO_fam"/>
</dbReference>
<dbReference type="Pfam" id="PF01151">
    <property type="entry name" value="ELO"/>
    <property type="match status" value="1"/>
</dbReference>
<organism evidence="13 14">
    <name type="scientific">Nesidiocoris tenuis</name>
    <dbReference type="NCBI Taxonomy" id="355587"/>
    <lineage>
        <taxon>Eukaryota</taxon>
        <taxon>Metazoa</taxon>
        <taxon>Ecdysozoa</taxon>
        <taxon>Arthropoda</taxon>
        <taxon>Hexapoda</taxon>
        <taxon>Insecta</taxon>
        <taxon>Pterygota</taxon>
        <taxon>Neoptera</taxon>
        <taxon>Paraneoptera</taxon>
        <taxon>Hemiptera</taxon>
        <taxon>Heteroptera</taxon>
        <taxon>Panheteroptera</taxon>
        <taxon>Cimicomorpha</taxon>
        <taxon>Miridae</taxon>
        <taxon>Dicyphina</taxon>
        <taxon>Nesidiocoris</taxon>
    </lineage>
</organism>
<gene>
    <name evidence="13" type="ORF">NTEN_LOCUS4474</name>
</gene>
<evidence type="ECO:0000256" key="3">
    <source>
        <dbReference type="ARBA" id="ARBA00022516"/>
    </source>
</evidence>
<comment type="catalytic activity">
    <reaction evidence="11 12">
        <text>a very-long-chain acyl-CoA + malonyl-CoA + H(+) = a very-long-chain 3-oxoacyl-CoA + CO2 + CoA</text>
        <dbReference type="Rhea" id="RHEA:32727"/>
        <dbReference type="ChEBI" id="CHEBI:15378"/>
        <dbReference type="ChEBI" id="CHEBI:16526"/>
        <dbReference type="ChEBI" id="CHEBI:57287"/>
        <dbReference type="ChEBI" id="CHEBI:57384"/>
        <dbReference type="ChEBI" id="CHEBI:90725"/>
        <dbReference type="ChEBI" id="CHEBI:90736"/>
        <dbReference type="EC" id="2.3.1.199"/>
    </reaction>
</comment>
<keyword evidence="9 12" id="KW-0472">Membrane</keyword>
<accession>A0A6H5G655</accession>
<dbReference type="GO" id="GO:0009922">
    <property type="term" value="F:fatty acid elongase activity"/>
    <property type="evidence" value="ECO:0007669"/>
    <property type="project" value="UniProtKB-EC"/>
</dbReference>
<dbReference type="PANTHER" id="PTHR11157">
    <property type="entry name" value="FATTY ACID ACYL TRANSFERASE-RELATED"/>
    <property type="match status" value="1"/>
</dbReference>
<evidence type="ECO:0000313" key="14">
    <source>
        <dbReference type="Proteomes" id="UP000479000"/>
    </source>
</evidence>
<evidence type="ECO:0000256" key="9">
    <source>
        <dbReference type="ARBA" id="ARBA00023136"/>
    </source>
</evidence>
<feature type="transmembrane region" description="Helical" evidence="12">
    <location>
        <begin position="12"/>
        <end position="31"/>
    </location>
</feature>
<keyword evidence="10 12" id="KW-0275">Fatty acid biosynthesis</keyword>
<keyword evidence="4 12" id="KW-0808">Transferase</keyword>
<evidence type="ECO:0000256" key="10">
    <source>
        <dbReference type="ARBA" id="ARBA00023160"/>
    </source>
</evidence>
<evidence type="ECO:0000256" key="6">
    <source>
        <dbReference type="ARBA" id="ARBA00022832"/>
    </source>
</evidence>
<name>A0A6H5G655_9HEMI</name>
<evidence type="ECO:0000313" key="13">
    <source>
        <dbReference type="EMBL" id="CAA9998191.1"/>
    </source>
</evidence>
<feature type="transmembrane region" description="Helical" evidence="12">
    <location>
        <begin position="108"/>
        <end position="131"/>
    </location>
</feature>
<comment type="subcellular location">
    <subcellularLocation>
        <location evidence="1">Membrane</location>
        <topology evidence="1">Multi-pass membrane protein</topology>
    </subcellularLocation>
</comment>
<dbReference type="OrthoDB" id="434092at2759"/>
<feature type="transmembrane region" description="Helical" evidence="12">
    <location>
        <begin position="51"/>
        <end position="73"/>
    </location>
</feature>
<keyword evidence="6 12" id="KW-0276">Fatty acid metabolism</keyword>
<feature type="transmembrane region" description="Helical" evidence="12">
    <location>
        <begin position="143"/>
        <end position="161"/>
    </location>
</feature>
<sequence length="200" mass="23759">MLEETRKLVDSWGFISRPTHVLVILAIYLLTVFKGPKIMATRKPFELQRPIMVYNLFQIIMNGYMISCCFFILRKKKSQVTFLHVYHHISMILCTYVSLMILRDELNMVFIAINSAVHMIMYAYYFLAALGPSVQKYLWWKKYITTIQICQFLIALSMLLLSTFQGCPTERGFVFMWFTNIFVILLMFVKFYIKSYRKNV</sequence>